<dbReference type="NCBIfam" id="TIGR02532">
    <property type="entry name" value="IV_pilin_GFxxxE"/>
    <property type="match status" value="1"/>
</dbReference>
<feature type="transmembrane region" description="Helical" evidence="3">
    <location>
        <begin position="21"/>
        <end position="44"/>
    </location>
</feature>
<keyword evidence="2" id="KW-0178">Competence</keyword>
<evidence type="ECO:0008006" key="6">
    <source>
        <dbReference type="Google" id="ProtNLM"/>
    </source>
</evidence>
<dbReference type="GO" id="GO:0030420">
    <property type="term" value="P:establishment of competence for transformation"/>
    <property type="evidence" value="ECO:0007669"/>
    <property type="project" value="UniProtKB-KW"/>
</dbReference>
<dbReference type="AlphaFoldDB" id="A0A2U1K821"/>
<dbReference type="Pfam" id="PF07963">
    <property type="entry name" value="N_methyl"/>
    <property type="match status" value="1"/>
</dbReference>
<sequence length="156" mass="17688">MALLKKPVHKMSIRPNHQQGYTLIELAIVLTIFSIIALIVIPSFSALSETKSIDHFIAQLEEDIYFAQASALSQGKKVCVEPRNSSYQIRGNNDEILLVRNHSPDIKIEKGTLNLQLCFIQNGNVPNFGTWIVRTKKESYKLTFYIGKGRFHVSKL</sequence>
<dbReference type="EMBL" id="QCZG01000001">
    <property type="protein sequence ID" value="PWA13339.1"/>
    <property type="molecule type" value="Genomic_DNA"/>
</dbReference>
<gene>
    <name evidence="4" type="ORF">DCC39_00120</name>
</gene>
<comment type="caution">
    <text evidence="4">The sequence shown here is derived from an EMBL/GenBank/DDBJ whole genome shotgun (WGS) entry which is preliminary data.</text>
</comment>
<dbReference type="GO" id="GO:0009986">
    <property type="term" value="C:cell surface"/>
    <property type="evidence" value="ECO:0007669"/>
    <property type="project" value="UniProtKB-SubCell"/>
</dbReference>
<keyword evidence="3" id="KW-0812">Transmembrane</keyword>
<evidence type="ECO:0000256" key="3">
    <source>
        <dbReference type="SAM" id="Phobius"/>
    </source>
</evidence>
<dbReference type="PROSITE" id="PS00409">
    <property type="entry name" value="PROKAR_NTER_METHYL"/>
    <property type="match status" value="1"/>
</dbReference>
<dbReference type="Proteomes" id="UP000245998">
    <property type="component" value="Unassembled WGS sequence"/>
</dbReference>
<keyword evidence="5" id="KW-1185">Reference proteome</keyword>
<keyword evidence="3" id="KW-0472">Membrane</keyword>
<organism evidence="4 5">
    <name type="scientific">Pueribacillus theae</name>
    <dbReference type="NCBI Taxonomy" id="2171751"/>
    <lineage>
        <taxon>Bacteria</taxon>
        <taxon>Bacillati</taxon>
        <taxon>Bacillota</taxon>
        <taxon>Bacilli</taxon>
        <taxon>Bacillales</taxon>
        <taxon>Bacillaceae</taxon>
        <taxon>Pueribacillus</taxon>
    </lineage>
</organism>
<evidence type="ECO:0000256" key="2">
    <source>
        <dbReference type="ARBA" id="ARBA00023287"/>
    </source>
</evidence>
<evidence type="ECO:0000313" key="4">
    <source>
        <dbReference type="EMBL" id="PWA13339.1"/>
    </source>
</evidence>
<dbReference type="PIRSF" id="PIRSF021292">
    <property type="entry name" value="Competence_ComGD"/>
    <property type="match status" value="1"/>
</dbReference>
<evidence type="ECO:0000313" key="5">
    <source>
        <dbReference type="Proteomes" id="UP000245998"/>
    </source>
</evidence>
<dbReference type="InterPro" id="IPR012902">
    <property type="entry name" value="N_methyl_site"/>
</dbReference>
<dbReference type="Gene3D" id="3.30.700.10">
    <property type="entry name" value="Glycoprotein, Type 4 Pilin"/>
    <property type="match status" value="1"/>
</dbReference>
<name>A0A2U1K821_9BACI</name>
<proteinExistence type="predicted"/>
<protein>
    <recommendedName>
        <fullName evidence="6">Prepilin-type N-terminal cleavage/methylation domain-containing protein</fullName>
    </recommendedName>
</protein>
<evidence type="ECO:0000256" key="1">
    <source>
        <dbReference type="ARBA" id="ARBA00004241"/>
    </source>
</evidence>
<dbReference type="OrthoDB" id="1653576at2"/>
<reference evidence="4 5" key="1">
    <citation type="submission" date="2018-04" db="EMBL/GenBank/DDBJ databases">
        <title>Camelliibacillus theae gen. nov., sp. nov., isolated from Pu'er tea.</title>
        <authorList>
            <person name="Niu L."/>
        </authorList>
    </citation>
    <scope>NUCLEOTIDE SEQUENCE [LARGE SCALE GENOMIC DNA]</scope>
    <source>
        <strain evidence="4 5">T8</strain>
    </source>
</reference>
<dbReference type="SUPFAM" id="SSF54523">
    <property type="entry name" value="Pili subunits"/>
    <property type="match status" value="1"/>
</dbReference>
<dbReference type="InterPro" id="IPR016785">
    <property type="entry name" value="ComGD"/>
</dbReference>
<dbReference type="NCBIfam" id="NF040982">
    <property type="entry name" value="ComGD"/>
    <property type="match status" value="1"/>
</dbReference>
<accession>A0A2U1K821</accession>
<dbReference type="RefSeq" id="WP_116552844.1">
    <property type="nucleotide sequence ID" value="NZ_QCZG01000001.1"/>
</dbReference>
<comment type="subcellular location">
    <subcellularLocation>
        <location evidence="1">Cell surface</location>
    </subcellularLocation>
</comment>
<dbReference type="InterPro" id="IPR045584">
    <property type="entry name" value="Pilin-like"/>
</dbReference>
<keyword evidence="3" id="KW-1133">Transmembrane helix</keyword>